<dbReference type="GO" id="GO:0070920">
    <property type="term" value="P:regulation of regulatory ncRNA processing"/>
    <property type="evidence" value="ECO:0007669"/>
    <property type="project" value="TreeGrafter"/>
</dbReference>
<dbReference type="GO" id="GO:0016442">
    <property type="term" value="C:RISC complex"/>
    <property type="evidence" value="ECO:0007669"/>
    <property type="project" value="TreeGrafter"/>
</dbReference>
<dbReference type="GO" id="GO:0035197">
    <property type="term" value="F:siRNA binding"/>
    <property type="evidence" value="ECO:0007669"/>
    <property type="project" value="TreeGrafter"/>
</dbReference>
<evidence type="ECO:0000313" key="5">
    <source>
        <dbReference type="Proteomes" id="UP000639338"/>
    </source>
</evidence>
<dbReference type="SMART" id="SM00358">
    <property type="entry name" value="DSRM"/>
    <property type="match status" value="1"/>
</dbReference>
<dbReference type="EMBL" id="JACMRX010000002">
    <property type="protein sequence ID" value="KAF7995948.1"/>
    <property type="molecule type" value="Genomic_DNA"/>
</dbReference>
<dbReference type="PANTHER" id="PTHR46205">
    <property type="entry name" value="LOQUACIOUS, ISOFORM B"/>
    <property type="match status" value="1"/>
</dbReference>
<dbReference type="Proteomes" id="UP000639338">
    <property type="component" value="Unassembled WGS sequence"/>
</dbReference>
<dbReference type="PANTHER" id="PTHR46205:SF3">
    <property type="entry name" value="LOQUACIOUS, ISOFORM B"/>
    <property type="match status" value="1"/>
</dbReference>
<sequence length="290" mass="33570">MIKEIKEAAKSPGTPQVIYDRIVPINRDAARFIALQRAAYIITQERKSYWITPDKETLESLATKLKEHHQFRDYFQELLFPATNQEGTILMNNNNNNNNNRRWNLLKEFCSFNNIKLRKEIGEAMRDGSKKTICLLLIGKIEVTVVGNTTEEVMEKASIEMMDKIKMLINKDENENQHPIRNKNDSYLGYNPVSVLNEYCHKKNSFPKYEQLNCEGPQHDPLFTIKVTYPIRYPLNQVTMQDYSSIASARTKNEAKRKAAHLALTKIKKLNQEPKPCPPPIPIKYLNSNA</sequence>
<gene>
    <name evidence="4" type="ORF">HCN44_007915</name>
</gene>
<comment type="caution">
    <text evidence="4">The sequence shown here is derived from an EMBL/GenBank/DDBJ whole genome shotgun (WGS) entry which is preliminary data.</text>
</comment>
<dbReference type="PROSITE" id="PS50137">
    <property type="entry name" value="DS_RBD"/>
    <property type="match status" value="1"/>
</dbReference>
<keyword evidence="5" id="KW-1185">Reference proteome</keyword>
<dbReference type="AlphaFoldDB" id="A0A834Y1E6"/>
<organism evidence="4 5">
    <name type="scientific">Aphidius gifuensis</name>
    <name type="common">Parasitoid wasp</name>
    <dbReference type="NCBI Taxonomy" id="684658"/>
    <lineage>
        <taxon>Eukaryota</taxon>
        <taxon>Metazoa</taxon>
        <taxon>Ecdysozoa</taxon>
        <taxon>Arthropoda</taxon>
        <taxon>Hexapoda</taxon>
        <taxon>Insecta</taxon>
        <taxon>Pterygota</taxon>
        <taxon>Neoptera</taxon>
        <taxon>Endopterygota</taxon>
        <taxon>Hymenoptera</taxon>
        <taxon>Apocrita</taxon>
        <taxon>Ichneumonoidea</taxon>
        <taxon>Braconidae</taxon>
        <taxon>Aphidiinae</taxon>
        <taxon>Aphidius</taxon>
    </lineage>
</organism>
<feature type="domain" description="DRBM" evidence="3">
    <location>
        <begin position="191"/>
        <end position="269"/>
    </location>
</feature>
<dbReference type="GO" id="GO:0070578">
    <property type="term" value="C:RISC-loading complex"/>
    <property type="evidence" value="ECO:0007669"/>
    <property type="project" value="TreeGrafter"/>
</dbReference>
<dbReference type="InterPro" id="IPR051247">
    <property type="entry name" value="RLC_Component"/>
</dbReference>
<evidence type="ECO:0000313" key="4">
    <source>
        <dbReference type="EMBL" id="KAF7995948.1"/>
    </source>
</evidence>
<evidence type="ECO:0000256" key="1">
    <source>
        <dbReference type="ARBA" id="ARBA00022884"/>
    </source>
</evidence>
<accession>A0A834Y1E6</accession>
<dbReference type="GO" id="GO:0005634">
    <property type="term" value="C:nucleus"/>
    <property type="evidence" value="ECO:0007669"/>
    <property type="project" value="TreeGrafter"/>
</dbReference>
<dbReference type="Pfam" id="PF00035">
    <property type="entry name" value="dsrm"/>
    <property type="match status" value="1"/>
</dbReference>
<dbReference type="SUPFAM" id="SSF54768">
    <property type="entry name" value="dsRNA-binding domain-like"/>
    <property type="match status" value="1"/>
</dbReference>
<evidence type="ECO:0000256" key="2">
    <source>
        <dbReference type="PROSITE-ProRule" id="PRU00266"/>
    </source>
</evidence>
<name>A0A834Y1E6_APHGI</name>
<dbReference type="GO" id="GO:0005737">
    <property type="term" value="C:cytoplasm"/>
    <property type="evidence" value="ECO:0007669"/>
    <property type="project" value="TreeGrafter"/>
</dbReference>
<reference evidence="4 5" key="1">
    <citation type="submission" date="2020-08" db="EMBL/GenBank/DDBJ databases">
        <title>Aphidius gifuensis genome sequencing and assembly.</title>
        <authorList>
            <person name="Du Z."/>
        </authorList>
    </citation>
    <scope>NUCLEOTIDE SEQUENCE [LARGE SCALE GENOMIC DNA]</scope>
    <source>
        <strain evidence="4">YNYX2018</strain>
        <tissue evidence="4">Adults</tissue>
    </source>
</reference>
<protein>
    <recommendedName>
        <fullName evidence="3">DRBM domain-containing protein</fullName>
    </recommendedName>
</protein>
<dbReference type="Gene3D" id="3.30.160.20">
    <property type="match status" value="1"/>
</dbReference>
<dbReference type="GO" id="GO:0030422">
    <property type="term" value="P:siRNA processing"/>
    <property type="evidence" value="ECO:0007669"/>
    <property type="project" value="TreeGrafter"/>
</dbReference>
<evidence type="ECO:0000259" key="3">
    <source>
        <dbReference type="PROSITE" id="PS50137"/>
    </source>
</evidence>
<proteinExistence type="predicted"/>
<dbReference type="GO" id="GO:0003725">
    <property type="term" value="F:double-stranded RNA binding"/>
    <property type="evidence" value="ECO:0007669"/>
    <property type="project" value="TreeGrafter"/>
</dbReference>
<keyword evidence="1 2" id="KW-0694">RNA-binding</keyword>
<dbReference type="InterPro" id="IPR014720">
    <property type="entry name" value="dsRBD_dom"/>
</dbReference>
<dbReference type="OrthoDB" id="341578at2759"/>